<name>K5CI25_9BACE</name>
<feature type="chain" id="PRO_5003882184" description="Pilus formation protein N-terminal domain-containing protein" evidence="1">
    <location>
        <begin position="22"/>
        <end position="322"/>
    </location>
</feature>
<accession>K5CI25</accession>
<organism evidence="3 4">
    <name type="scientific">Bacteroides finegoldii CL09T03C10</name>
    <dbReference type="NCBI Taxonomy" id="997888"/>
    <lineage>
        <taxon>Bacteria</taxon>
        <taxon>Pseudomonadati</taxon>
        <taxon>Bacteroidota</taxon>
        <taxon>Bacteroidia</taxon>
        <taxon>Bacteroidales</taxon>
        <taxon>Bacteroidaceae</taxon>
        <taxon>Bacteroides</taxon>
    </lineage>
</organism>
<dbReference type="AlphaFoldDB" id="K5CI25"/>
<gene>
    <name evidence="3" type="ORF">HMPREF1057_02917</name>
</gene>
<protein>
    <recommendedName>
        <fullName evidence="2">Pilus formation protein N-terminal domain-containing protein</fullName>
    </recommendedName>
</protein>
<dbReference type="EMBL" id="AGXW01000012">
    <property type="protein sequence ID" value="EKJ89376.1"/>
    <property type="molecule type" value="Genomic_DNA"/>
</dbReference>
<dbReference type="OrthoDB" id="995759at2"/>
<dbReference type="InterPro" id="IPR032789">
    <property type="entry name" value="T2SS-T3SS_pil_N"/>
</dbReference>
<proteinExistence type="predicted"/>
<comment type="caution">
    <text evidence="3">The sequence shown here is derived from an EMBL/GenBank/DDBJ whole genome shotgun (WGS) entry which is preliminary data.</text>
</comment>
<dbReference type="Proteomes" id="UP000007995">
    <property type="component" value="Unassembled WGS sequence"/>
</dbReference>
<dbReference type="RefSeq" id="WP_007764608.1">
    <property type="nucleotide sequence ID" value="NZ_AKBZ01000002.1"/>
</dbReference>
<feature type="signal peptide" evidence="1">
    <location>
        <begin position="1"/>
        <end position="21"/>
    </location>
</feature>
<evidence type="ECO:0000259" key="2">
    <source>
        <dbReference type="Pfam" id="PF13629"/>
    </source>
</evidence>
<evidence type="ECO:0000313" key="3">
    <source>
        <dbReference type="EMBL" id="EKJ89376.1"/>
    </source>
</evidence>
<feature type="domain" description="Pilus formation protein N-terminal" evidence="2">
    <location>
        <begin position="44"/>
        <end position="108"/>
    </location>
</feature>
<keyword evidence="1" id="KW-0732">Signal</keyword>
<dbReference type="Pfam" id="PF13629">
    <property type="entry name" value="T2SS-T3SS_pil_N"/>
    <property type="match status" value="1"/>
</dbReference>
<evidence type="ECO:0000256" key="1">
    <source>
        <dbReference type="SAM" id="SignalP"/>
    </source>
</evidence>
<reference evidence="3 4" key="1">
    <citation type="submission" date="2012-02" db="EMBL/GenBank/DDBJ databases">
        <title>The Genome Sequence of Bacteroides finegoldii CL09T03C10.</title>
        <authorList>
            <consortium name="The Broad Institute Genome Sequencing Platform"/>
            <person name="Earl A."/>
            <person name="Ward D."/>
            <person name="Feldgarden M."/>
            <person name="Gevers D."/>
            <person name="Zitomersky N.L."/>
            <person name="Coyne M.J."/>
            <person name="Comstock L.E."/>
            <person name="Young S.K."/>
            <person name="Zeng Q."/>
            <person name="Gargeya S."/>
            <person name="Fitzgerald M."/>
            <person name="Haas B."/>
            <person name="Abouelleil A."/>
            <person name="Alvarado L."/>
            <person name="Arachchi H.M."/>
            <person name="Berlin A."/>
            <person name="Chapman S.B."/>
            <person name="Gearin G."/>
            <person name="Goldberg J."/>
            <person name="Griggs A."/>
            <person name="Gujja S."/>
            <person name="Hansen M."/>
            <person name="Heiman D."/>
            <person name="Howarth C."/>
            <person name="Larimer J."/>
            <person name="Lui A."/>
            <person name="MacDonald P.J.P."/>
            <person name="McCowen C."/>
            <person name="Montmayeur A."/>
            <person name="Murphy C."/>
            <person name="Neiman D."/>
            <person name="Pearson M."/>
            <person name="Priest M."/>
            <person name="Roberts A."/>
            <person name="Saif S."/>
            <person name="Shea T."/>
            <person name="Sisk P."/>
            <person name="Stolte C."/>
            <person name="Sykes S."/>
            <person name="Wortman J."/>
            <person name="Nusbaum C."/>
            <person name="Birren B."/>
        </authorList>
    </citation>
    <scope>NUCLEOTIDE SEQUENCE [LARGE SCALE GENOMIC DNA]</scope>
    <source>
        <strain evidence="3 4">CL09T03C10</strain>
    </source>
</reference>
<sequence>MKTIYKLLLVSILMFVLNSCSDNDDEKNTIPIGPEIPELTIAGDEITVIVDQEEFIEIAQGGNGYNVFSLNPDIVETKMDNEQVIVTGKSSGDTFIILSDQSGQYKKYPVTSYYDKLTFDQEHIDVETSAGKPSAATVKVLKGNGNYSATSDNDELLSIEIVGNNIIVTALEEGDANIIVKDSKGIEGTFSVHVTLSTNPYTEAELAEIKNNSQERYVFEGYKVELNRYNTFINTTENGMNKYGWSAWDEYLTIWFSGDKSVGKKGKAFLSQFTYENYTTQFVNEPAILEIIKNNGIKIWAVYSVLKDDKLSYGYFCTKINP</sequence>
<evidence type="ECO:0000313" key="4">
    <source>
        <dbReference type="Proteomes" id="UP000007995"/>
    </source>
</evidence>
<dbReference type="HOGENOM" id="CLU_052784_0_0_10"/>